<organism evidence="1 2">
    <name type="scientific">Melastoma candidum</name>
    <dbReference type="NCBI Taxonomy" id="119954"/>
    <lineage>
        <taxon>Eukaryota</taxon>
        <taxon>Viridiplantae</taxon>
        <taxon>Streptophyta</taxon>
        <taxon>Embryophyta</taxon>
        <taxon>Tracheophyta</taxon>
        <taxon>Spermatophyta</taxon>
        <taxon>Magnoliopsida</taxon>
        <taxon>eudicotyledons</taxon>
        <taxon>Gunneridae</taxon>
        <taxon>Pentapetalae</taxon>
        <taxon>rosids</taxon>
        <taxon>malvids</taxon>
        <taxon>Myrtales</taxon>
        <taxon>Melastomataceae</taxon>
        <taxon>Melastomatoideae</taxon>
        <taxon>Melastomateae</taxon>
        <taxon>Melastoma</taxon>
    </lineage>
</organism>
<name>A0ACB9MCL6_9MYRT</name>
<proteinExistence type="predicted"/>
<accession>A0ACB9MCL6</accession>
<keyword evidence="2" id="KW-1185">Reference proteome</keyword>
<comment type="caution">
    <text evidence="1">The sequence shown here is derived from an EMBL/GenBank/DDBJ whole genome shotgun (WGS) entry which is preliminary data.</text>
</comment>
<protein>
    <submittedName>
        <fullName evidence="1">Uncharacterized protein</fullName>
    </submittedName>
</protein>
<evidence type="ECO:0000313" key="2">
    <source>
        <dbReference type="Proteomes" id="UP001057402"/>
    </source>
</evidence>
<dbReference type="EMBL" id="CM042889">
    <property type="protein sequence ID" value="KAI4321813.1"/>
    <property type="molecule type" value="Genomic_DNA"/>
</dbReference>
<sequence length="1305" mass="143609">MPHTLGFECITILKSLDRFPQSRAPRVHLKMSSVSRSIFGNEQTDDGKGQFRSLAAGSTFHEGKSSKGKGGSTSSNSEYSTLSSLSCKDFSGSSRSGEDVNVQSQSESSLDALATPEKGPIIVGEEDTDTSVNVHPDAMSTTSKNQFSSLPSGSSCLILSTPDETSLSVDKFLLVESSNQGIAYNWCMMKEHMLLKDGAAPLKIGFVDSKSPGDGNVVREAITSKAAASPVSQESFATRLLATGLPANVQETSGIPLFSEERVPECKEIVLRVPENPLETCSIAECRKLLHQHALEILETAGWQVTKHKRPCRQAEEYKYKSPGGRSVRELCRAWRICGDMLIGGGSGVVLEEDTKEWENFGMFFSDVKCALARVENEFTTSVESNALACRWILLDPFITVFFIDKKIGALRKGEVVKASWSCAPGNKENATLDWKDKFLNRDPYRGRNLSENRKSDSKVLALCAETSTRASGRRYNRGRCLTTNASAKLLTWISNDFVGDTGIVPGETSAPKRGNYCKESLRCLDESGMALGAGDARGVDEDTSIVTWEVGDEGLDDKNAEHIRKLPTSVQQFSKCRPSLFQRDFTSISSLRERSKLVNSDNNSDSRALSCSAQANGPGRSCFGALEVVRQCGHDKTRYVQCSAEDLLSKKKMRRKSKRISEIESTTSSDDGFFRQTSLPGADALDLVVSGGLLDHSDEDEDIKRTIKGGKQSDKSLPLLPCNKDIKKKREYEKGPGGTTNFKGKAKRSRKCRIRDDDLLASVLMQNDEGSPFASQSTPERKAHKLKARRMLKDQRDGWRLLPRSWAKASKLLMEKKWSLLGARTVLSWLISAGVISPNDVIQYRDLEDNTVIKDGLITWDGIICKCCSQVLSVSQFKVHSGFMSSNICLNLFMKESGPFSLCALEAWSSEHKTRKNAGVAVQVDENDCNDDLCAVCGDAGELICCDNCPATYHQSCLLTKELPEGNWYCPSCTCRICEELVDDQKPTTSSDAMKCLQCEHKYHRSCLKQRNGNQAAVDGCFCGESCRQVHSVLRSHIGLMNHIADGYSWILLRCFHDDLKFPSAENFAFKAECNSKLAVALSLMEECFLSMVDPRTGIDMIPHVLYNWGSDFARLNFDNFYTVVLENDDVLIAAASIRVHGVAVAEMPLIATCSKYRRQGMCRRLMTAIEELLISVKVEKLVIAAVPQLIETWTNGFGFQLLGDDEKHSLNKINLMVFPGTVLLNKTLYTRPAVPSAVICCGLEAEGFGAELPSKICCALEAEPTPSARVGLTEETNSWAKAEQTVWGGSPAEKTYVGGCGRQ</sequence>
<dbReference type="Proteomes" id="UP001057402">
    <property type="component" value="Chromosome 10"/>
</dbReference>
<reference evidence="2" key="1">
    <citation type="journal article" date="2023" name="Front. Plant Sci.">
        <title>Chromosomal-level genome assembly of Melastoma candidum provides insights into trichome evolution.</title>
        <authorList>
            <person name="Zhong Y."/>
            <person name="Wu W."/>
            <person name="Sun C."/>
            <person name="Zou P."/>
            <person name="Liu Y."/>
            <person name="Dai S."/>
            <person name="Zhou R."/>
        </authorList>
    </citation>
    <scope>NUCLEOTIDE SEQUENCE [LARGE SCALE GENOMIC DNA]</scope>
</reference>
<evidence type="ECO:0000313" key="1">
    <source>
        <dbReference type="EMBL" id="KAI4321813.1"/>
    </source>
</evidence>
<gene>
    <name evidence="1" type="ORF">MLD38_035150</name>
</gene>